<comment type="similarity">
    <text evidence="1">Belongs to the GSP E family.</text>
</comment>
<dbReference type="PANTHER" id="PTHR30486:SF16">
    <property type="entry name" value="TWITCHING MOTILITY PROTEIN PILT"/>
    <property type="match status" value="1"/>
</dbReference>
<dbReference type="InterPro" id="IPR027417">
    <property type="entry name" value="P-loop_NTPase"/>
</dbReference>
<dbReference type="InterPro" id="IPR006321">
    <property type="entry name" value="PilT/PilU"/>
</dbReference>
<proteinExistence type="inferred from homology"/>
<dbReference type="Pfam" id="PF00437">
    <property type="entry name" value="T2SSE"/>
    <property type="match status" value="1"/>
</dbReference>
<evidence type="ECO:0000259" key="2">
    <source>
        <dbReference type="PROSITE" id="PS00662"/>
    </source>
</evidence>
<reference evidence="3 4" key="1">
    <citation type="submission" date="2020-08" db="EMBL/GenBank/DDBJ databases">
        <title>Genomic Encyclopedia of Type Strains, Phase IV (KMG-IV): sequencing the most valuable type-strain genomes for metagenomic binning, comparative biology and taxonomic classification.</title>
        <authorList>
            <person name="Goeker M."/>
        </authorList>
    </citation>
    <scope>NUCLEOTIDE SEQUENCE [LARGE SCALE GENOMIC DNA]</scope>
    <source>
        <strain evidence="3 4">DSM 13481</strain>
    </source>
</reference>
<gene>
    <name evidence="3" type="ORF">HNP65_000137</name>
</gene>
<comment type="caution">
    <text evidence="3">The sequence shown here is derived from an EMBL/GenBank/DDBJ whole genome shotgun (WGS) entry which is preliminary data.</text>
</comment>
<dbReference type="GO" id="GO:0016887">
    <property type="term" value="F:ATP hydrolysis activity"/>
    <property type="evidence" value="ECO:0007669"/>
    <property type="project" value="InterPro"/>
</dbReference>
<dbReference type="InterPro" id="IPR001482">
    <property type="entry name" value="T2SS/T4SS_dom"/>
</dbReference>
<dbReference type="NCBIfam" id="TIGR01420">
    <property type="entry name" value="pilT_fam"/>
    <property type="match status" value="1"/>
</dbReference>
<dbReference type="EMBL" id="JACHEX010000001">
    <property type="protein sequence ID" value="MBB6061715.1"/>
    <property type="molecule type" value="Genomic_DNA"/>
</dbReference>
<protein>
    <submittedName>
        <fullName evidence="3">Twitching motility protein PilT</fullName>
    </submittedName>
</protein>
<dbReference type="SMART" id="SM00382">
    <property type="entry name" value="AAA"/>
    <property type="match status" value="1"/>
</dbReference>
<feature type="domain" description="Bacterial type II secretion system protein E" evidence="2">
    <location>
        <begin position="194"/>
        <end position="208"/>
    </location>
</feature>
<evidence type="ECO:0000313" key="3">
    <source>
        <dbReference type="EMBL" id="MBB6061715.1"/>
    </source>
</evidence>
<dbReference type="Gene3D" id="3.40.50.300">
    <property type="entry name" value="P-loop containing nucleotide triphosphate hydrolases"/>
    <property type="match status" value="1"/>
</dbReference>
<dbReference type="Proteomes" id="UP000555828">
    <property type="component" value="Unassembled WGS sequence"/>
</dbReference>
<evidence type="ECO:0000256" key="1">
    <source>
        <dbReference type="ARBA" id="ARBA00006611"/>
    </source>
</evidence>
<dbReference type="InterPro" id="IPR050921">
    <property type="entry name" value="T4SS_GSP_E_ATPase"/>
</dbReference>
<keyword evidence="4" id="KW-1185">Reference proteome</keyword>
<dbReference type="GO" id="GO:0005524">
    <property type="term" value="F:ATP binding"/>
    <property type="evidence" value="ECO:0007669"/>
    <property type="project" value="InterPro"/>
</dbReference>
<dbReference type="CDD" id="cd01131">
    <property type="entry name" value="PilT"/>
    <property type="match status" value="1"/>
</dbReference>
<dbReference type="InterPro" id="IPR003593">
    <property type="entry name" value="AAA+_ATPase"/>
</dbReference>
<dbReference type="PANTHER" id="PTHR30486">
    <property type="entry name" value="TWITCHING MOTILITY PROTEIN PILT"/>
    <property type="match status" value="1"/>
</dbReference>
<dbReference type="PROSITE" id="PS00662">
    <property type="entry name" value="T2SP_E"/>
    <property type="match status" value="1"/>
</dbReference>
<dbReference type="RefSeq" id="WP_184618488.1">
    <property type="nucleotide sequence ID" value="NZ_JACHEX010000001.1"/>
</dbReference>
<sequence length="353" mass="39505">MTELNIDEIILKANQSRASDVHISANMPIMLRVDGNLVKLPGENIPTAQEIEIMVKNLFSKLGINSLKKEIDFSFSIRDIRIRANFYYEKRNPTLALRLIPKKIRTIEELGLPKILNEFSEKDHGLILVAGPTGSGKSTTLAAMIEHINSRFAKHIITIEDPIEYVFDSKRSLIHQREVGTDTDSFSDGLKYALRQDPDVILVGEMRDLETMSLALTAAETGHLVFATIHTNSAASAPERIIDVFPAHQQKQIALQLANTLIAVIFQRLVPKKDFGVVAIDEIMIATPAIKNLIRENKLHQIEGVMQTSKKQGNILFDDALIDAFLKGVITKQAVLENARNIEEVSKKIGWRI</sequence>
<organism evidence="3 4">
    <name type="scientific">Thermosipho japonicus</name>
    <dbReference type="NCBI Taxonomy" id="90323"/>
    <lineage>
        <taxon>Bacteria</taxon>
        <taxon>Thermotogati</taxon>
        <taxon>Thermotogota</taxon>
        <taxon>Thermotogae</taxon>
        <taxon>Thermotogales</taxon>
        <taxon>Fervidobacteriaceae</taxon>
        <taxon>Thermosipho</taxon>
    </lineage>
</organism>
<name>A0A841GI94_9BACT</name>
<evidence type="ECO:0000313" key="4">
    <source>
        <dbReference type="Proteomes" id="UP000555828"/>
    </source>
</evidence>
<dbReference type="SUPFAM" id="SSF52540">
    <property type="entry name" value="P-loop containing nucleoside triphosphate hydrolases"/>
    <property type="match status" value="1"/>
</dbReference>
<dbReference type="AlphaFoldDB" id="A0A841GI94"/>
<accession>A0A841GI94</accession>
<dbReference type="Gene3D" id="3.30.450.90">
    <property type="match status" value="1"/>
</dbReference>